<feature type="region of interest" description="Disordered" evidence="1">
    <location>
        <begin position="1"/>
        <end position="22"/>
    </location>
</feature>
<evidence type="ECO:0000313" key="2">
    <source>
        <dbReference type="EMBL" id="ETN97228.1"/>
    </source>
</evidence>
<reference evidence="2 3" key="1">
    <citation type="journal article" date="2013" name="Curr. Biol.">
        <title>The Genome of the Foraminiferan Reticulomyxa filosa.</title>
        <authorList>
            <person name="Glockner G."/>
            <person name="Hulsmann N."/>
            <person name="Schleicher M."/>
            <person name="Noegel A.A."/>
            <person name="Eichinger L."/>
            <person name="Gallinger C."/>
            <person name="Pawlowski J."/>
            <person name="Sierra R."/>
            <person name="Euteneuer U."/>
            <person name="Pillet L."/>
            <person name="Moustafa A."/>
            <person name="Platzer M."/>
            <person name="Groth M."/>
            <person name="Szafranski K."/>
            <person name="Schliwa M."/>
        </authorList>
    </citation>
    <scope>NUCLEOTIDE SEQUENCE [LARGE SCALE GENOMIC DNA]</scope>
</reference>
<dbReference type="Proteomes" id="UP000023152">
    <property type="component" value="Unassembled WGS sequence"/>
</dbReference>
<name>X6L7F0_RETFI</name>
<comment type="caution">
    <text evidence="2">The sequence shown here is derived from an EMBL/GenBank/DDBJ whole genome shotgun (WGS) entry which is preliminary data.</text>
</comment>
<sequence length="188" mass="22206">NDAKDGQMEQKENQDGKQKIVRQPRCDIYRKKFAAEQKKKREEAETLEDYGYQTQEVKRFHKMPIVKVLLSKTEDIIKILKDNDIQIGYSVVKVEPFDKGKSRPKYHFKQCRKCYRLNYIASECPRKRKLCKYCGLANHEAAKCRHKNNPSKHKCVLCRKQHSSDSLQCDVIRKAREKLGIKLTMKED</sequence>
<keyword evidence="3" id="KW-1185">Reference proteome</keyword>
<gene>
    <name evidence="2" type="ORF">RFI_40303</name>
</gene>
<evidence type="ECO:0008006" key="4">
    <source>
        <dbReference type="Google" id="ProtNLM"/>
    </source>
</evidence>
<proteinExistence type="predicted"/>
<evidence type="ECO:0000313" key="3">
    <source>
        <dbReference type="Proteomes" id="UP000023152"/>
    </source>
</evidence>
<accession>X6L7F0</accession>
<dbReference type="AlphaFoldDB" id="X6L7F0"/>
<dbReference type="EMBL" id="ASPP01050430">
    <property type="protein sequence ID" value="ETN97228.1"/>
    <property type="molecule type" value="Genomic_DNA"/>
</dbReference>
<feature type="non-terminal residue" evidence="2">
    <location>
        <position position="1"/>
    </location>
</feature>
<protein>
    <recommendedName>
        <fullName evidence="4">CCHC-type domain-containing protein</fullName>
    </recommendedName>
</protein>
<organism evidence="2 3">
    <name type="scientific">Reticulomyxa filosa</name>
    <dbReference type="NCBI Taxonomy" id="46433"/>
    <lineage>
        <taxon>Eukaryota</taxon>
        <taxon>Sar</taxon>
        <taxon>Rhizaria</taxon>
        <taxon>Retaria</taxon>
        <taxon>Foraminifera</taxon>
        <taxon>Monothalamids</taxon>
        <taxon>Reticulomyxidae</taxon>
        <taxon>Reticulomyxa</taxon>
    </lineage>
</organism>
<feature type="non-terminal residue" evidence="2">
    <location>
        <position position="188"/>
    </location>
</feature>
<evidence type="ECO:0000256" key="1">
    <source>
        <dbReference type="SAM" id="MobiDB-lite"/>
    </source>
</evidence>